<evidence type="ECO:0000313" key="4">
    <source>
        <dbReference type="Proteomes" id="UP000722485"/>
    </source>
</evidence>
<name>A0A9P5L971_9HYPO</name>
<feature type="region of interest" description="Disordered" evidence="2">
    <location>
        <begin position="1"/>
        <end position="26"/>
    </location>
</feature>
<comment type="caution">
    <text evidence="3">The sequence shown here is derived from an EMBL/GenBank/DDBJ whole genome shotgun (WGS) entry which is preliminary data.</text>
</comment>
<protein>
    <recommendedName>
        <fullName evidence="5">Methyltransferase</fullName>
    </recommendedName>
</protein>
<proteinExistence type="inferred from homology"/>
<organism evidence="3 4">
    <name type="scientific">Cylindrodendrum hubeiense</name>
    <dbReference type="NCBI Taxonomy" id="595255"/>
    <lineage>
        <taxon>Eukaryota</taxon>
        <taxon>Fungi</taxon>
        <taxon>Dikarya</taxon>
        <taxon>Ascomycota</taxon>
        <taxon>Pezizomycotina</taxon>
        <taxon>Sordariomycetes</taxon>
        <taxon>Hypocreomycetidae</taxon>
        <taxon>Hypocreales</taxon>
        <taxon>Nectriaceae</taxon>
        <taxon>Cylindrodendrum</taxon>
    </lineage>
</organism>
<dbReference type="EMBL" id="JAANBB010000845">
    <property type="protein sequence ID" value="KAF7533199.1"/>
    <property type="molecule type" value="Genomic_DNA"/>
</dbReference>
<dbReference type="AlphaFoldDB" id="A0A9P5L971"/>
<dbReference type="Pfam" id="PF13489">
    <property type="entry name" value="Methyltransf_23"/>
    <property type="match status" value="1"/>
</dbReference>
<dbReference type="OrthoDB" id="2013972at2759"/>
<dbReference type="SUPFAM" id="SSF53335">
    <property type="entry name" value="S-adenosyl-L-methionine-dependent methyltransferases"/>
    <property type="match status" value="1"/>
</dbReference>
<dbReference type="Proteomes" id="UP000722485">
    <property type="component" value="Unassembled WGS sequence"/>
</dbReference>
<dbReference type="CDD" id="cd02440">
    <property type="entry name" value="AdoMet_MTases"/>
    <property type="match status" value="1"/>
</dbReference>
<gene>
    <name evidence="3" type="ORF">G7Z17_g13549</name>
</gene>
<dbReference type="Gene3D" id="3.40.50.150">
    <property type="entry name" value="Vaccinia Virus protein VP39"/>
    <property type="match status" value="1"/>
</dbReference>
<keyword evidence="4" id="KW-1185">Reference proteome</keyword>
<evidence type="ECO:0008006" key="5">
    <source>
        <dbReference type="Google" id="ProtNLM"/>
    </source>
</evidence>
<comment type="similarity">
    <text evidence="1">Belongs to the methyltransferase superfamily. LaeA methyltransferase family.</text>
</comment>
<accession>A0A9P5L971</accession>
<dbReference type="PANTHER" id="PTHR43591">
    <property type="entry name" value="METHYLTRANSFERASE"/>
    <property type="match status" value="1"/>
</dbReference>
<dbReference type="InterPro" id="IPR029063">
    <property type="entry name" value="SAM-dependent_MTases_sf"/>
</dbReference>
<reference evidence="3" key="1">
    <citation type="submission" date="2020-03" db="EMBL/GenBank/DDBJ databases">
        <title>Draft Genome Sequence of Cylindrodendrum hubeiense.</title>
        <authorList>
            <person name="Buettner E."/>
            <person name="Kellner H."/>
        </authorList>
    </citation>
    <scope>NUCLEOTIDE SEQUENCE</scope>
    <source>
        <strain evidence="3">IHI 201604</strain>
    </source>
</reference>
<sequence length="405" mass="44697">MTGLAPTRRRKSAASSTTTPLPHDIPRDAIDGCHVVQDLPVAIDDVSPAEDEDADLSDTCSNFSSVSEDSLPPIRAYNHTYHGSGQVMTPNDDSEAHRMAVQHELFQLCLDGGLVDAKLPLENHTPENPFQILDVGAGSGIWARDMAQRHPQVNILGIDMTRAMLPNDVPANVTFEIANVMDPWPPHLYDFIHMRNLVGGGVRDWQSLLARAFAHLKPGGQLEFTEIRPRFFDLNHSSQVDQPNGMAGAKPDIGAACLEYEMAFWQMSTKMGVDFDPTPQVPKWLSAIGAESIRERVDWLPVKSWGNDPITRKKGEVLNKMINCSLENWTLMLFGLGGWEETATRTLMDRVMEELKDPKLKSIAQVTFITARKPLGTPEPSAETAEDSEAAEATETAPEASRHAE</sequence>
<dbReference type="GO" id="GO:0008168">
    <property type="term" value="F:methyltransferase activity"/>
    <property type="evidence" value="ECO:0007669"/>
    <property type="project" value="TreeGrafter"/>
</dbReference>
<dbReference type="PANTHER" id="PTHR43591:SF24">
    <property type="entry name" value="2-METHOXY-6-POLYPRENYL-1,4-BENZOQUINOL METHYLASE, MITOCHONDRIAL"/>
    <property type="match status" value="1"/>
</dbReference>
<feature type="region of interest" description="Disordered" evidence="2">
    <location>
        <begin position="371"/>
        <end position="405"/>
    </location>
</feature>
<evidence type="ECO:0000313" key="3">
    <source>
        <dbReference type="EMBL" id="KAF7533199.1"/>
    </source>
</evidence>
<evidence type="ECO:0000256" key="2">
    <source>
        <dbReference type="SAM" id="MobiDB-lite"/>
    </source>
</evidence>
<evidence type="ECO:0000256" key="1">
    <source>
        <dbReference type="ARBA" id="ARBA00038158"/>
    </source>
</evidence>